<name>A0AAN7UC30_9MYCE</name>
<keyword evidence="1" id="KW-0732">Signal</keyword>
<evidence type="ECO:0000256" key="1">
    <source>
        <dbReference type="SAM" id="SignalP"/>
    </source>
</evidence>
<sequence length="347" mass="37982">MKLIYFISLFILISIYCSVNAQLCANCLKENQSCNIEFGSLDTCESGTSCRNSSNGGGYKCISYLEEGEKCGPETGQCIPGRACLKDVNDIYRCIDYSFSNVGEECTLDSDCSTYQLNCIKGVCKLKATGTCNYDNGNCQYNEYCSCPDSISSCNCKPIKKEGESCSTKKECLGNLDCISSICTKIKLLTIGGTCQESSECDYNKGLYCSGGICEEFVEPKPTSCTPNTTSTNQCSEFQSCSCSDRTCYQTSPPLSLFTHEDLLQCAYDNGCSIAYDYNMLSSKSCVSKNCGKLICEINSQELTKQKGDDCGRDAFILDLYCNSSFKITQSIASLLIISLITFVLIF</sequence>
<dbReference type="EMBL" id="JAVFKY010000003">
    <property type="protein sequence ID" value="KAK5578433.1"/>
    <property type="molecule type" value="Genomic_DNA"/>
</dbReference>
<evidence type="ECO:0000313" key="2">
    <source>
        <dbReference type="EMBL" id="KAK5578433.1"/>
    </source>
</evidence>
<feature type="chain" id="PRO_5042850694" description="Dickkopf N-terminal cysteine-rich domain-containing protein" evidence="1">
    <location>
        <begin position="22"/>
        <end position="347"/>
    </location>
</feature>
<proteinExistence type="predicted"/>
<keyword evidence="3" id="KW-1185">Reference proteome</keyword>
<comment type="caution">
    <text evidence="2">The sequence shown here is derived from an EMBL/GenBank/DDBJ whole genome shotgun (WGS) entry which is preliminary data.</text>
</comment>
<evidence type="ECO:0000313" key="3">
    <source>
        <dbReference type="Proteomes" id="UP001344447"/>
    </source>
</evidence>
<gene>
    <name evidence="2" type="ORF">RB653_008104</name>
</gene>
<reference evidence="2 3" key="1">
    <citation type="submission" date="2023-11" db="EMBL/GenBank/DDBJ databases">
        <title>Dfirmibasis_genome.</title>
        <authorList>
            <person name="Edelbroek B."/>
            <person name="Kjellin J."/>
            <person name="Jerlstrom-Hultqvist J."/>
            <person name="Soderbom F."/>
        </authorList>
    </citation>
    <scope>NUCLEOTIDE SEQUENCE [LARGE SCALE GENOMIC DNA]</scope>
    <source>
        <strain evidence="2 3">TNS-C-14</strain>
    </source>
</reference>
<evidence type="ECO:0008006" key="4">
    <source>
        <dbReference type="Google" id="ProtNLM"/>
    </source>
</evidence>
<dbReference type="PANTHER" id="PTHR33459">
    <property type="entry name" value="DD-GDCA PROTEIN"/>
    <property type="match status" value="1"/>
</dbReference>
<accession>A0AAN7UC30</accession>
<protein>
    <recommendedName>
        <fullName evidence="4">Dickkopf N-terminal cysteine-rich domain-containing protein</fullName>
    </recommendedName>
</protein>
<dbReference type="Proteomes" id="UP001344447">
    <property type="component" value="Unassembled WGS sequence"/>
</dbReference>
<organism evidence="2 3">
    <name type="scientific">Dictyostelium firmibasis</name>
    <dbReference type="NCBI Taxonomy" id="79012"/>
    <lineage>
        <taxon>Eukaryota</taxon>
        <taxon>Amoebozoa</taxon>
        <taxon>Evosea</taxon>
        <taxon>Eumycetozoa</taxon>
        <taxon>Dictyostelia</taxon>
        <taxon>Dictyosteliales</taxon>
        <taxon>Dictyosteliaceae</taxon>
        <taxon>Dictyostelium</taxon>
    </lineage>
</organism>
<dbReference type="InterPro" id="IPR052326">
    <property type="entry name" value="Diff-Dev_Assoc_Protein"/>
</dbReference>
<feature type="signal peptide" evidence="1">
    <location>
        <begin position="1"/>
        <end position="21"/>
    </location>
</feature>
<dbReference type="AlphaFoldDB" id="A0AAN7UC30"/>
<dbReference type="PANTHER" id="PTHR33459:SF10">
    <property type="entry name" value="DICKKOPF N-TERMINAL CYSTEINE-RICH DOMAIN-CONTAINING PROTEIN-RELATED"/>
    <property type="match status" value="1"/>
</dbReference>